<dbReference type="Proteomes" id="UP000278332">
    <property type="component" value="Unassembled WGS sequence"/>
</dbReference>
<dbReference type="Gene3D" id="1.10.10.10">
    <property type="entry name" value="Winged helix-like DNA-binding domain superfamily/Winged helix DNA-binding domain"/>
    <property type="match status" value="1"/>
</dbReference>
<evidence type="ECO:0000256" key="4">
    <source>
        <dbReference type="ARBA" id="ARBA00023163"/>
    </source>
</evidence>
<dbReference type="PROSITE" id="PS50931">
    <property type="entry name" value="HTH_LYSR"/>
    <property type="match status" value="1"/>
</dbReference>
<name>A0A3M4VL58_PSECI</name>
<dbReference type="CDD" id="cd08435">
    <property type="entry name" value="PBP2_GbpR"/>
    <property type="match status" value="1"/>
</dbReference>
<evidence type="ECO:0000256" key="3">
    <source>
        <dbReference type="ARBA" id="ARBA00023125"/>
    </source>
</evidence>
<dbReference type="InterPro" id="IPR036388">
    <property type="entry name" value="WH-like_DNA-bd_sf"/>
</dbReference>
<evidence type="ECO:0000256" key="1">
    <source>
        <dbReference type="ARBA" id="ARBA00009437"/>
    </source>
</evidence>
<dbReference type="InterPro" id="IPR036390">
    <property type="entry name" value="WH_DNA-bd_sf"/>
</dbReference>
<accession>A0A3M4VL58</accession>
<dbReference type="GO" id="GO:0005829">
    <property type="term" value="C:cytosol"/>
    <property type="evidence" value="ECO:0007669"/>
    <property type="project" value="TreeGrafter"/>
</dbReference>
<evidence type="ECO:0000313" key="7">
    <source>
        <dbReference type="Proteomes" id="UP000278332"/>
    </source>
</evidence>
<dbReference type="GO" id="GO:0003700">
    <property type="term" value="F:DNA-binding transcription factor activity"/>
    <property type="evidence" value="ECO:0007669"/>
    <property type="project" value="InterPro"/>
</dbReference>
<evidence type="ECO:0000256" key="2">
    <source>
        <dbReference type="ARBA" id="ARBA00023015"/>
    </source>
</evidence>
<dbReference type="InterPro" id="IPR037405">
    <property type="entry name" value="GbpR_PBP2"/>
</dbReference>
<dbReference type="EMBL" id="RBRY01000141">
    <property type="protein sequence ID" value="RMR52590.1"/>
    <property type="molecule type" value="Genomic_DNA"/>
</dbReference>
<keyword evidence="4" id="KW-0804">Transcription</keyword>
<sequence>MMDMDLRDLTYFETIAELGHLGRAAEKLNRSQPALTKSIQRLEESFGTRLFQRDGRRIKLTPVGELLQARGRELQQSIAQTQREVRDFASGMVGNIRVGCAATMAEYLMPKLTSALLQRAPDVTLKLVVGQDDLLGESLRSGQLDMIICSLIPDDDQVVSYPILKDEAVVIASKQHPIFKAPLQMSDLNAYRWVLPPTGVSSRKWLDATFAAHGLPLPVVQIEANSISLLPGLIAQSNLLSFIARESLEFGKNMQHLREVPLEQTTMKRTIGVTLRSSGYLSPAAQKMLQMLRDNGGEFVGWT</sequence>
<dbReference type="InterPro" id="IPR000847">
    <property type="entry name" value="LysR_HTH_N"/>
</dbReference>
<dbReference type="SUPFAM" id="SSF46785">
    <property type="entry name" value="Winged helix' DNA-binding domain"/>
    <property type="match status" value="1"/>
</dbReference>
<proteinExistence type="inferred from homology"/>
<dbReference type="InterPro" id="IPR050950">
    <property type="entry name" value="HTH-type_LysR_regulators"/>
</dbReference>
<dbReference type="PANTHER" id="PTHR30419">
    <property type="entry name" value="HTH-TYPE TRANSCRIPTIONAL REGULATOR YBHD"/>
    <property type="match status" value="1"/>
</dbReference>
<dbReference type="Pfam" id="PF00126">
    <property type="entry name" value="HTH_1"/>
    <property type="match status" value="1"/>
</dbReference>
<dbReference type="PANTHER" id="PTHR30419:SF8">
    <property type="entry name" value="NITROGEN ASSIMILATION TRANSCRIPTIONAL ACTIVATOR-RELATED"/>
    <property type="match status" value="1"/>
</dbReference>
<comment type="caution">
    <text evidence="6">The sequence shown here is derived from an EMBL/GenBank/DDBJ whole genome shotgun (WGS) entry which is preliminary data.</text>
</comment>
<organism evidence="6 7">
    <name type="scientific">Pseudomonas cichorii</name>
    <dbReference type="NCBI Taxonomy" id="36746"/>
    <lineage>
        <taxon>Bacteria</taxon>
        <taxon>Pseudomonadati</taxon>
        <taxon>Pseudomonadota</taxon>
        <taxon>Gammaproteobacteria</taxon>
        <taxon>Pseudomonadales</taxon>
        <taxon>Pseudomonadaceae</taxon>
        <taxon>Pseudomonas</taxon>
    </lineage>
</organism>
<gene>
    <name evidence="6" type="ORF">ALP84_03509</name>
</gene>
<dbReference type="PRINTS" id="PR00039">
    <property type="entry name" value="HTHLYSR"/>
</dbReference>
<dbReference type="GO" id="GO:0003677">
    <property type="term" value="F:DNA binding"/>
    <property type="evidence" value="ECO:0007669"/>
    <property type="project" value="UniProtKB-KW"/>
</dbReference>
<dbReference type="AlphaFoldDB" id="A0A3M4VL58"/>
<dbReference type="SUPFAM" id="SSF53850">
    <property type="entry name" value="Periplasmic binding protein-like II"/>
    <property type="match status" value="1"/>
</dbReference>
<reference evidence="6 7" key="1">
    <citation type="submission" date="2018-08" db="EMBL/GenBank/DDBJ databases">
        <title>Recombination of ecologically and evolutionarily significant loci maintains genetic cohesion in the Pseudomonas syringae species complex.</title>
        <authorList>
            <person name="Dillon M."/>
            <person name="Thakur S."/>
            <person name="Almeida R.N.D."/>
            <person name="Weir B.S."/>
            <person name="Guttman D.S."/>
        </authorList>
    </citation>
    <scope>NUCLEOTIDE SEQUENCE [LARGE SCALE GENOMIC DNA]</scope>
    <source>
        <strain evidence="6 7">ICMP 6917</strain>
    </source>
</reference>
<evidence type="ECO:0000313" key="6">
    <source>
        <dbReference type="EMBL" id="RMR52590.1"/>
    </source>
</evidence>
<keyword evidence="3" id="KW-0238">DNA-binding</keyword>
<dbReference type="Pfam" id="PF03466">
    <property type="entry name" value="LysR_substrate"/>
    <property type="match status" value="1"/>
</dbReference>
<dbReference type="Gene3D" id="3.40.190.290">
    <property type="match status" value="1"/>
</dbReference>
<comment type="similarity">
    <text evidence="1">Belongs to the LysR transcriptional regulatory family.</text>
</comment>
<feature type="domain" description="HTH lysR-type" evidence="5">
    <location>
        <begin position="4"/>
        <end position="61"/>
    </location>
</feature>
<dbReference type="InterPro" id="IPR005119">
    <property type="entry name" value="LysR_subst-bd"/>
</dbReference>
<dbReference type="FunFam" id="1.10.10.10:FF:000001">
    <property type="entry name" value="LysR family transcriptional regulator"/>
    <property type="match status" value="1"/>
</dbReference>
<protein>
    <submittedName>
        <fullName evidence="6">Transcriptional regulator, LysR protein</fullName>
    </submittedName>
</protein>
<evidence type="ECO:0000259" key="5">
    <source>
        <dbReference type="PROSITE" id="PS50931"/>
    </source>
</evidence>
<keyword evidence="2" id="KW-0805">Transcription regulation</keyword>